<evidence type="ECO:0000256" key="5">
    <source>
        <dbReference type="ARBA" id="ARBA00023136"/>
    </source>
</evidence>
<dbReference type="AlphaFoldDB" id="A0A644ZFN8"/>
<organism evidence="7">
    <name type="scientific">bioreactor metagenome</name>
    <dbReference type="NCBI Taxonomy" id="1076179"/>
    <lineage>
        <taxon>unclassified sequences</taxon>
        <taxon>metagenomes</taxon>
        <taxon>ecological metagenomes</taxon>
    </lineage>
</organism>
<evidence type="ECO:0000256" key="1">
    <source>
        <dbReference type="ARBA" id="ARBA00004651"/>
    </source>
</evidence>
<proteinExistence type="predicted"/>
<feature type="transmembrane region" description="Helical" evidence="6">
    <location>
        <begin position="188"/>
        <end position="210"/>
    </location>
</feature>
<keyword evidence="2" id="KW-1003">Cell membrane</keyword>
<feature type="transmembrane region" description="Helical" evidence="6">
    <location>
        <begin position="134"/>
        <end position="155"/>
    </location>
</feature>
<dbReference type="GO" id="GO:0005886">
    <property type="term" value="C:plasma membrane"/>
    <property type="evidence" value="ECO:0007669"/>
    <property type="project" value="UniProtKB-SubCell"/>
</dbReference>
<dbReference type="GO" id="GO:0022857">
    <property type="term" value="F:transmembrane transporter activity"/>
    <property type="evidence" value="ECO:0007669"/>
    <property type="project" value="InterPro"/>
</dbReference>
<feature type="transmembrane region" description="Helical" evidence="6">
    <location>
        <begin position="104"/>
        <end position="127"/>
    </location>
</feature>
<feature type="transmembrane region" description="Helical" evidence="6">
    <location>
        <begin position="21"/>
        <end position="39"/>
    </location>
</feature>
<evidence type="ECO:0008006" key="8">
    <source>
        <dbReference type="Google" id="ProtNLM"/>
    </source>
</evidence>
<evidence type="ECO:0000256" key="2">
    <source>
        <dbReference type="ARBA" id="ARBA00022475"/>
    </source>
</evidence>
<feature type="transmembrane region" description="Helical" evidence="6">
    <location>
        <begin position="81"/>
        <end position="98"/>
    </location>
</feature>
<evidence type="ECO:0000256" key="6">
    <source>
        <dbReference type="SAM" id="Phobius"/>
    </source>
</evidence>
<reference evidence="7" key="1">
    <citation type="submission" date="2019-08" db="EMBL/GenBank/DDBJ databases">
        <authorList>
            <person name="Kucharzyk K."/>
            <person name="Murdoch R.W."/>
            <person name="Higgins S."/>
            <person name="Loffler F."/>
        </authorList>
    </citation>
    <scope>NUCLEOTIDE SEQUENCE</scope>
</reference>
<evidence type="ECO:0000256" key="3">
    <source>
        <dbReference type="ARBA" id="ARBA00022692"/>
    </source>
</evidence>
<comment type="subcellular location">
    <subcellularLocation>
        <location evidence="1">Cell membrane</location>
        <topology evidence="1">Multi-pass membrane protein</topology>
    </subcellularLocation>
</comment>
<dbReference type="Pfam" id="PF02653">
    <property type="entry name" value="BPD_transp_2"/>
    <property type="match status" value="1"/>
</dbReference>
<evidence type="ECO:0000256" key="4">
    <source>
        <dbReference type="ARBA" id="ARBA00022989"/>
    </source>
</evidence>
<gene>
    <name evidence="7" type="ORF">SDC9_83274</name>
</gene>
<feature type="transmembrane region" description="Helical" evidence="6">
    <location>
        <begin position="51"/>
        <end position="74"/>
    </location>
</feature>
<evidence type="ECO:0000313" key="7">
    <source>
        <dbReference type="EMBL" id="MPM36674.1"/>
    </source>
</evidence>
<feature type="transmembrane region" description="Helical" evidence="6">
    <location>
        <begin position="300"/>
        <end position="321"/>
    </location>
</feature>
<dbReference type="InterPro" id="IPR001851">
    <property type="entry name" value="ABC_transp_permease"/>
</dbReference>
<keyword evidence="4 6" id="KW-1133">Transmembrane helix</keyword>
<comment type="caution">
    <text evidence="7">The sequence shown here is derived from an EMBL/GenBank/DDBJ whole genome shotgun (WGS) entry which is preliminary data.</text>
</comment>
<keyword evidence="5 6" id="KW-0472">Membrane</keyword>
<dbReference type="EMBL" id="VSSQ01007685">
    <property type="protein sequence ID" value="MPM36674.1"/>
    <property type="molecule type" value="Genomic_DNA"/>
</dbReference>
<sequence>MQAKNGGIAGVGSFFAKAWKRYSFIFVFAIILLVYALTIQANGNTFKWGHITAILASQNTVIVGTMALGMALVIITGQIDLSVGSALVLCSGVTIMVFNLTNSIILTLMAALAIGAVCGLINGVLAGYAKMPPFIVTLGTMLIYRSTMLSLVRAIDPAITGSSSSQFAMLSENSAYDILRMKFGTGSLAGVSIPYITFVFVAVMLLVLLISRRTKYGKSVYAVGSNEKAAFLAGVNVQGVKVSVFVITGILVGLASFVQACKIGNVTPASSGKSYEMYAIAAVVLGGVSMSGGRGNLLGVFFGALSYTTINFIIVSIPSLTTDIQDTFQGLVLIVVILVQTVGPVIQERFRDMKKRRQSRALEREEKSARLSA</sequence>
<feature type="transmembrane region" description="Helical" evidence="6">
    <location>
        <begin position="231"/>
        <end position="255"/>
    </location>
</feature>
<name>A0A644ZFN8_9ZZZZ</name>
<dbReference type="CDD" id="cd06579">
    <property type="entry name" value="TM_PBP1_transp_AraH_like"/>
    <property type="match status" value="1"/>
</dbReference>
<keyword evidence="3 6" id="KW-0812">Transmembrane</keyword>
<feature type="transmembrane region" description="Helical" evidence="6">
    <location>
        <begin position="275"/>
        <end position="293"/>
    </location>
</feature>
<protein>
    <recommendedName>
        <fullName evidence="8">Ribose import permease protein RbsC</fullName>
    </recommendedName>
</protein>
<dbReference type="PANTHER" id="PTHR32196">
    <property type="entry name" value="ABC TRANSPORTER PERMEASE PROTEIN YPHD-RELATED-RELATED"/>
    <property type="match status" value="1"/>
</dbReference>
<accession>A0A644ZFN8</accession>
<feature type="transmembrane region" description="Helical" evidence="6">
    <location>
        <begin position="327"/>
        <end position="346"/>
    </location>
</feature>